<dbReference type="EMBL" id="CP046566">
    <property type="protein sequence ID" value="QGW29434.1"/>
    <property type="molecule type" value="Genomic_DNA"/>
</dbReference>
<keyword evidence="1" id="KW-1133">Transmembrane helix</keyword>
<proteinExistence type="predicted"/>
<dbReference type="AlphaFoldDB" id="A0A6I6GAL8"/>
<evidence type="ECO:0000313" key="2">
    <source>
        <dbReference type="EMBL" id="QGW29434.1"/>
    </source>
</evidence>
<dbReference type="InterPro" id="IPR007462">
    <property type="entry name" value="COV1-like"/>
</dbReference>
<sequence>MVSIYQPDVWQVGFITNEDLEQFGLQEHITVYVPNSYAVAGTLFFVKRDRIKKMHEVAAPDALKFAISGGVVEVEE</sequence>
<evidence type="ECO:0000313" key="3">
    <source>
        <dbReference type="Proteomes" id="UP000426027"/>
    </source>
</evidence>
<keyword evidence="3" id="KW-1185">Reference proteome</keyword>
<feature type="transmembrane region" description="Helical" evidence="1">
    <location>
        <begin position="29"/>
        <end position="46"/>
    </location>
</feature>
<name>A0A6I6GAL8_9BACT</name>
<dbReference type="KEGG" id="fls:GLV81_16160"/>
<accession>A0A6I6GAL8</accession>
<organism evidence="2 3">
    <name type="scientific">Phnomibacter ginsenosidimutans</name>
    <dbReference type="NCBI Taxonomy" id="2676868"/>
    <lineage>
        <taxon>Bacteria</taxon>
        <taxon>Pseudomonadati</taxon>
        <taxon>Bacteroidota</taxon>
        <taxon>Chitinophagia</taxon>
        <taxon>Chitinophagales</taxon>
        <taxon>Chitinophagaceae</taxon>
        <taxon>Phnomibacter</taxon>
    </lineage>
</organism>
<evidence type="ECO:0000256" key="1">
    <source>
        <dbReference type="SAM" id="Phobius"/>
    </source>
</evidence>
<dbReference type="Pfam" id="PF04367">
    <property type="entry name" value="DUF502"/>
    <property type="match status" value="1"/>
</dbReference>
<reference evidence="2 3" key="1">
    <citation type="submission" date="2019-11" db="EMBL/GenBank/DDBJ databases">
        <authorList>
            <person name="Im W.T."/>
        </authorList>
    </citation>
    <scope>NUCLEOTIDE SEQUENCE [LARGE SCALE GENOMIC DNA]</scope>
    <source>
        <strain evidence="2 3">SB-02</strain>
    </source>
</reference>
<dbReference type="Proteomes" id="UP000426027">
    <property type="component" value="Chromosome"/>
</dbReference>
<protein>
    <submittedName>
        <fullName evidence="2">DUF502 domain-containing protein</fullName>
    </submittedName>
</protein>
<keyword evidence="1" id="KW-0812">Transmembrane</keyword>
<gene>
    <name evidence="2" type="ORF">GLV81_16160</name>
</gene>
<keyword evidence="1" id="KW-0472">Membrane</keyword>